<feature type="coiled-coil region" evidence="1">
    <location>
        <begin position="136"/>
        <end position="212"/>
    </location>
</feature>
<dbReference type="EMBL" id="JABDTM020003473">
    <property type="protein sequence ID" value="KAH0822238.1"/>
    <property type="molecule type" value="Genomic_DNA"/>
</dbReference>
<proteinExistence type="predicted"/>
<comment type="caution">
    <text evidence="2">The sequence shown here is derived from an EMBL/GenBank/DDBJ whole genome shotgun (WGS) entry which is preliminary data.</text>
</comment>
<dbReference type="GO" id="GO:0060271">
    <property type="term" value="P:cilium assembly"/>
    <property type="evidence" value="ECO:0007669"/>
    <property type="project" value="TreeGrafter"/>
</dbReference>
<gene>
    <name evidence="2" type="ORF">GEV33_000553</name>
</gene>
<protein>
    <submittedName>
        <fullName evidence="2">Uncharacterized protein</fullName>
    </submittedName>
</protein>
<sequence length="303" mass="34926">MSPADHDTIRRALSENTHLSAELNRILSDRGRVSVEHKYKDTDFIDNLKLQLKIVIDEKNQAIKLWQNATAMVEQLEGELRLKQSYEDKLNELQETVTRTKTKLEETINLKSKELQIKDKEITGTLQSQDNTFKIIKNLESEVLNLQQRLNDANGDKDQLEKSVRIKNEEMEALKNRVKECKAKVEEALHVVEAALNEKDAALLREAEAKEETARLSQTLSEFIDETDTKIKTIRTEHETQVEHLKQAFQTSQEMIKLKESEIENYARKCAFLETETEKLRKCGAYADDTGVSKILLLEKTRG</sequence>
<dbReference type="PANTHER" id="PTHR35970:SF1">
    <property type="entry name" value="SODIUM CHANNEL AND CLATHRIN LINKER 1"/>
    <property type="match status" value="1"/>
</dbReference>
<dbReference type="AlphaFoldDB" id="A0A8J6HY84"/>
<dbReference type="GO" id="GO:0045162">
    <property type="term" value="P:clustering of voltage-gated sodium channels"/>
    <property type="evidence" value="ECO:0007669"/>
    <property type="project" value="InterPro"/>
</dbReference>
<dbReference type="InterPro" id="IPR038911">
    <property type="entry name" value="SCLT1"/>
</dbReference>
<dbReference type="PANTHER" id="PTHR35970">
    <property type="entry name" value="SODIUM CHANNEL AND CLATHRIN LINKER 1"/>
    <property type="match status" value="1"/>
</dbReference>
<keyword evidence="3" id="KW-1185">Reference proteome</keyword>
<dbReference type="GO" id="GO:0005814">
    <property type="term" value="C:centriole"/>
    <property type="evidence" value="ECO:0007669"/>
    <property type="project" value="TreeGrafter"/>
</dbReference>
<reference evidence="2" key="1">
    <citation type="journal article" date="2020" name="J Insects Food Feed">
        <title>The yellow mealworm (Tenebrio molitor) genome: a resource for the emerging insects as food and feed industry.</title>
        <authorList>
            <person name="Eriksson T."/>
            <person name="Andere A."/>
            <person name="Kelstrup H."/>
            <person name="Emery V."/>
            <person name="Picard C."/>
        </authorList>
    </citation>
    <scope>NUCLEOTIDE SEQUENCE</scope>
    <source>
        <strain evidence="2">Stoneville</strain>
        <tissue evidence="2">Whole head</tissue>
    </source>
</reference>
<dbReference type="Proteomes" id="UP000719412">
    <property type="component" value="Unassembled WGS sequence"/>
</dbReference>
<evidence type="ECO:0000313" key="3">
    <source>
        <dbReference type="Proteomes" id="UP000719412"/>
    </source>
</evidence>
<feature type="coiled-coil region" evidence="1">
    <location>
        <begin position="76"/>
        <end position="110"/>
    </location>
</feature>
<reference evidence="2" key="2">
    <citation type="submission" date="2021-08" db="EMBL/GenBank/DDBJ databases">
        <authorList>
            <person name="Eriksson T."/>
        </authorList>
    </citation>
    <scope>NUCLEOTIDE SEQUENCE</scope>
    <source>
        <strain evidence="2">Stoneville</strain>
        <tissue evidence="2">Whole head</tissue>
    </source>
</reference>
<accession>A0A8J6HY84</accession>
<evidence type="ECO:0000313" key="2">
    <source>
        <dbReference type="EMBL" id="KAH0822238.1"/>
    </source>
</evidence>
<keyword evidence="1" id="KW-0175">Coiled coil</keyword>
<organism evidence="2 3">
    <name type="scientific">Tenebrio molitor</name>
    <name type="common">Yellow mealworm beetle</name>
    <dbReference type="NCBI Taxonomy" id="7067"/>
    <lineage>
        <taxon>Eukaryota</taxon>
        <taxon>Metazoa</taxon>
        <taxon>Ecdysozoa</taxon>
        <taxon>Arthropoda</taxon>
        <taxon>Hexapoda</taxon>
        <taxon>Insecta</taxon>
        <taxon>Pterygota</taxon>
        <taxon>Neoptera</taxon>
        <taxon>Endopterygota</taxon>
        <taxon>Coleoptera</taxon>
        <taxon>Polyphaga</taxon>
        <taxon>Cucujiformia</taxon>
        <taxon>Tenebrionidae</taxon>
        <taxon>Tenebrio</taxon>
    </lineage>
</organism>
<name>A0A8J6HY84_TENMO</name>
<evidence type="ECO:0000256" key="1">
    <source>
        <dbReference type="SAM" id="Coils"/>
    </source>
</evidence>